<feature type="transmembrane region" description="Helical" evidence="12">
    <location>
        <begin position="203"/>
        <end position="225"/>
    </location>
</feature>
<dbReference type="GO" id="GO:0016301">
    <property type="term" value="F:kinase activity"/>
    <property type="evidence" value="ECO:0007669"/>
    <property type="project" value="UniProtKB-KW"/>
</dbReference>
<dbReference type="AlphaFoldDB" id="A0AAN4RK99"/>
<evidence type="ECO:0000256" key="2">
    <source>
        <dbReference type="ARBA" id="ARBA00022448"/>
    </source>
</evidence>
<keyword evidence="7 12" id="KW-0812">Transmembrane</keyword>
<dbReference type="SUPFAM" id="SSF55604">
    <property type="entry name" value="Glucose permease domain IIB"/>
    <property type="match status" value="1"/>
</dbReference>
<dbReference type="InterPro" id="IPR001996">
    <property type="entry name" value="PTS_IIB_1"/>
</dbReference>
<feature type="transmembrane region" description="Helical" evidence="12">
    <location>
        <begin position="171"/>
        <end position="191"/>
    </location>
</feature>
<evidence type="ECO:0000256" key="8">
    <source>
        <dbReference type="ARBA" id="ARBA00022777"/>
    </source>
</evidence>
<dbReference type="Pfam" id="PF00367">
    <property type="entry name" value="PTS_EIIB"/>
    <property type="match status" value="1"/>
</dbReference>
<keyword evidence="4" id="KW-0762">Sugar transport</keyword>
<dbReference type="RefSeq" id="WP_202583708.1">
    <property type="nucleotide sequence ID" value="NZ_BKBO01000010.1"/>
</dbReference>
<evidence type="ECO:0000256" key="4">
    <source>
        <dbReference type="ARBA" id="ARBA00022597"/>
    </source>
</evidence>
<keyword evidence="18" id="KW-1185">Reference proteome</keyword>
<dbReference type="InterPro" id="IPR036878">
    <property type="entry name" value="Glu_permease_IIB"/>
</dbReference>
<protein>
    <recommendedName>
        <fullName evidence="19">PTS beta-glucoside transporter subunit EIIBCA</fullName>
    </recommendedName>
</protein>
<sequence length="234" mass="25801">MDYKNVAREILENVGGAENVEHLTNCATRLRFTLYDNDLINTEQLNKIDGVINVVKSGMQYQIIIGPNVGNVMMEIENMGISVKGVEQKKAAKHSRLDRFFDVISGIFTPIITALTAAGMLKAVLVLLDFFNLLGATSSTYLFFEFVSDSAFYFLPIFVAISTAMKFKTNLFIAGILGAALIHPTFVEYVAKGDSVSLFGLDVPLVSYISGVIPSILAVWFMSYVERFADHVST</sequence>
<evidence type="ECO:0000256" key="3">
    <source>
        <dbReference type="ARBA" id="ARBA00022475"/>
    </source>
</evidence>
<dbReference type="InterPro" id="IPR050558">
    <property type="entry name" value="PTS_Sugar-Specific_Components"/>
</dbReference>
<evidence type="ECO:0000256" key="9">
    <source>
        <dbReference type="ARBA" id="ARBA00022989"/>
    </source>
</evidence>
<name>A0AAN4RK99_9ENTE</name>
<organism evidence="16 17">
    <name type="scientific">Tetragenococcus koreensis</name>
    <dbReference type="NCBI Taxonomy" id="290335"/>
    <lineage>
        <taxon>Bacteria</taxon>
        <taxon>Bacillati</taxon>
        <taxon>Bacillota</taxon>
        <taxon>Bacilli</taxon>
        <taxon>Lactobacillales</taxon>
        <taxon>Enterococcaceae</taxon>
        <taxon>Tetragenococcus</taxon>
    </lineage>
</organism>
<evidence type="ECO:0008006" key="19">
    <source>
        <dbReference type="Google" id="ProtNLM"/>
    </source>
</evidence>
<evidence type="ECO:0000256" key="7">
    <source>
        <dbReference type="ARBA" id="ARBA00022692"/>
    </source>
</evidence>
<reference evidence="16" key="2">
    <citation type="journal article" date="2020" name="Int. Dairy J.">
        <title>Lactic acid bacterial diversity in Brie cheese focusing on salt concentration and pH of isolation medium and characterisation of halophilic and alkaliphilic lactic acid bacterial isolates.</title>
        <authorList>
            <person name="Unno R."/>
            <person name="Matsutani M."/>
            <person name="Suzuki T."/>
            <person name="Kodama K."/>
            <person name="Matsushita H."/>
            <person name="Yamasato K."/>
            <person name="Koizumi Y."/>
            <person name="Ishikawa M."/>
        </authorList>
    </citation>
    <scope>NUCLEOTIDE SEQUENCE</scope>
    <source>
        <strain evidence="16">7C1</strain>
        <strain evidence="15">8C4</strain>
    </source>
</reference>
<evidence type="ECO:0000259" key="13">
    <source>
        <dbReference type="PROSITE" id="PS51098"/>
    </source>
</evidence>
<evidence type="ECO:0000256" key="11">
    <source>
        <dbReference type="PROSITE-ProRule" id="PRU00421"/>
    </source>
</evidence>
<dbReference type="InterPro" id="IPR013013">
    <property type="entry name" value="PTS_EIIC_1"/>
</dbReference>
<gene>
    <name evidence="15" type="ORF">TK11N_08530</name>
    <name evidence="16" type="ORF">TK2N_09230</name>
</gene>
<keyword evidence="8" id="KW-0418">Kinase</keyword>
<dbReference type="GO" id="GO:0090589">
    <property type="term" value="F:protein-phosphocysteine-trehalose phosphotransferase system transporter activity"/>
    <property type="evidence" value="ECO:0007669"/>
    <property type="project" value="TreeGrafter"/>
</dbReference>
<evidence type="ECO:0000313" key="17">
    <source>
        <dbReference type="Proteomes" id="UP000886597"/>
    </source>
</evidence>
<dbReference type="PANTHER" id="PTHR30175:SF1">
    <property type="entry name" value="PTS SYSTEM ARBUTIN-, CELLOBIOSE-, AND SALICIN-SPECIFIC EIIBC COMPONENT-RELATED"/>
    <property type="match status" value="1"/>
</dbReference>
<dbReference type="FunFam" id="3.30.1360.60:FF:000001">
    <property type="entry name" value="PTS system glucose-specific IIBC component PtsG"/>
    <property type="match status" value="1"/>
</dbReference>
<dbReference type="PROSITE" id="PS51103">
    <property type="entry name" value="PTS_EIIC_TYPE_1"/>
    <property type="match status" value="1"/>
</dbReference>
<evidence type="ECO:0000256" key="5">
    <source>
        <dbReference type="ARBA" id="ARBA00022679"/>
    </source>
</evidence>
<dbReference type="GO" id="GO:0005886">
    <property type="term" value="C:plasma membrane"/>
    <property type="evidence" value="ECO:0007669"/>
    <property type="project" value="UniProtKB-SubCell"/>
</dbReference>
<keyword evidence="6" id="KW-0598">Phosphotransferase system</keyword>
<dbReference type="PANTHER" id="PTHR30175">
    <property type="entry name" value="PHOSPHOTRANSFERASE SYSTEM TRANSPORT PROTEIN"/>
    <property type="match status" value="1"/>
</dbReference>
<dbReference type="Gene3D" id="3.30.1360.60">
    <property type="entry name" value="Glucose permease domain IIB"/>
    <property type="match status" value="1"/>
</dbReference>
<dbReference type="EMBL" id="BKBO01000010">
    <property type="protein sequence ID" value="GEQ49001.1"/>
    <property type="molecule type" value="Genomic_DNA"/>
</dbReference>
<comment type="caution">
    <text evidence="16">The sequence shown here is derived from an EMBL/GenBank/DDBJ whole genome shotgun (WGS) entry which is preliminary data.</text>
</comment>
<evidence type="ECO:0000313" key="18">
    <source>
        <dbReference type="Proteomes" id="UP000886607"/>
    </source>
</evidence>
<dbReference type="PROSITE" id="PS51098">
    <property type="entry name" value="PTS_EIIB_TYPE_1"/>
    <property type="match status" value="1"/>
</dbReference>
<feature type="transmembrane region" description="Helical" evidence="12">
    <location>
        <begin position="100"/>
        <end position="121"/>
    </location>
</feature>
<evidence type="ECO:0000313" key="15">
    <source>
        <dbReference type="EMBL" id="GEQ49001.1"/>
    </source>
</evidence>
<dbReference type="InterPro" id="IPR018113">
    <property type="entry name" value="PTrfase_EIIB_Cys"/>
</dbReference>
<dbReference type="GO" id="GO:0008982">
    <property type="term" value="F:protein-N(PI)-phosphohistidine-sugar phosphotransferase activity"/>
    <property type="evidence" value="ECO:0007669"/>
    <property type="project" value="InterPro"/>
</dbReference>
<dbReference type="PROSITE" id="PS01035">
    <property type="entry name" value="PTS_EIIB_TYPE_1_CYS"/>
    <property type="match status" value="1"/>
</dbReference>
<dbReference type="GO" id="GO:0015771">
    <property type="term" value="P:trehalose transport"/>
    <property type="evidence" value="ECO:0007669"/>
    <property type="project" value="TreeGrafter"/>
</dbReference>
<feature type="active site" description="Phosphocysteine intermediate; for EIIB activity" evidence="11">
    <location>
        <position position="26"/>
    </location>
</feature>
<dbReference type="EMBL" id="BKBQ01000011">
    <property type="protein sequence ID" value="GEQ54079.1"/>
    <property type="molecule type" value="Genomic_DNA"/>
</dbReference>
<feature type="transmembrane region" description="Helical" evidence="12">
    <location>
        <begin position="141"/>
        <end position="164"/>
    </location>
</feature>
<comment type="subcellular location">
    <subcellularLocation>
        <location evidence="1">Cell membrane</location>
        <topology evidence="1">Multi-pass membrane protein</topology>
    </subcellularLocation>
</comment>
<keyword evidence="5" id="KW-0808">Transferase</keyword>
<accession>A0AAN4RK99</accession>
<proteinExistence type="predicted"/>
<keyword evidence="3" id="KW-1003">Cell membrane</keyword>
<evidence type="ECO:0000256" key="6">
    <source>
        <dbReference type="ARBA" id="ARBA00022683"/>
    </source>
</evidence>
<evidence type="ECO:0000313" key="16">
    <source>
        <dbReference type="EMBL" id="GEQ54079.1"/>
    </source>
</evidence>
<dbReference type="InterPro" id="IPR003352">
    <property type="entry name" value="PTS_EIIC"/>
</dbReference>
<evidence type="ECO:0000256" key="1">
    <source>
        <dbReference type="ARBA" id="ARBA00004651"/>
    </source>
</evidence>
<dbReference type="Proteomes" id="UP000886597">
    <property type="component" value="Unassembled WGS sequence"/>
</dbReference>
<dbReference type="Proteomes" id="UP000886607">
    <property type="component" value="Unassembled WGS sequence"/>
</dbReference>
<dbReference type="CDD" id="cd00212">
    <property type="entry name" value="PTS_IIB_glc"/>
    <property type="match status" value="1"/>
</dbReference>
<feature type="domain" description="PTS EIIB type-1" evidence="13">
    <location>
        <begin position="4"/>
        <end position="86"/>
    </location>
</feature>
<evidence type="ECO:0000256" key="12">
    <source>
        <dbReference type="SAM" id="Phobius"/>
    </source>
</evidence>
<reference evidence="16" key="1">
    <citation type="submission" date="2019-08" db="EMBL/GenBank/DDBJ databases">
        <authorList>
            <person name="Ishikawa M."/>
            <person name="Suzuki T."/>
            <person name="Matsutani M."/>
        </authorList>
    </citation>
    <scope>NUCLEOTIDE SEQUENCE</scope>
    <source>
        <strain evidence="16">7C1</strain>
        <strain evidence="15">8C4</strain>
    </source>
</reference>
<dbReference type="Pfam" id="PF02378">
    <property type="entry name" value="PTS_EIIC"/>
    <property type="match status" value="1"/>
</dbReference>
<evidence type="ECO:0000256" key="10">
    <source>
        <dbReference type="ARBA" id="ARBA00023136"/>
    </source>
</evidence>
<keyword evidence="10 12" id="KW-0472">Membrane</keyword>
<evidence type="ECO:0000259" key="14">
    <source>
        <dbReference type="PROSITE" id="PS51103"/>
    </source>
</evidence>
<dbReference type="GO" id="GO:0009401">
    <property type="term" value="P:phosphoenolpyruvate-dependent sugar phosphotransferase system"/>
    <property type="evidence" value="ECO:0007669"/>
    <property type="project" value="UniProtKB-KW"/>
</dbReference>
<keyword evidence="9 12" id="KW-1133">Transmembrane helix</keyword>
<feature type="domain" description="PTS EIIC type-1" evidence="14">
    <location>
        <begin position="102"/>
        <end position="234"/>
    </location>
</feature>
<keyword evidence="2" id="KW-0813">Transport</keyword>